<dbReference type="PATRIC" id="fig|797209.4.peg.1763"/>
<dbReference type="PANTHER" id="PTHR43578:SF3">
    <property type="entry name" value="NADH-QUINONE OXIDOREDUCTASE SUBUNIT F"/>
    <property type="match status" value="1"/>
</dbReference>
<dbReference type="GO" id="GO:0051539">
    <property type="term" value="F:4 iron, 4 sulfur cluster binding"/>
    <property type="evidence" value="ECO:0007669"/>
    <property type="project" value="UniProtKB-KW"/>
</dbReference>
<organism evidence="7 9">
    <name type="scientific">Haladaptatus paucihalophilus DX253</name>
    <dbReference type="NCBI Taxonomy" id="797209"/>
    <lineage>
        <taxon>Archaea</taxon>
        <taxon>Methanobacteriati</taxon>
        <taxon>Methanobacteriota</taxon>
        <taxon>Stenosarchaea group</taxon>
        <taxon>Halobacteria</taxon>
        <taxon>Halobacteriales</taxon>
        <taxon>Haladaptataceae</taxon>
        <taxon>Haladaptatus</taxon>
    </lineage>
</organism>
<dbReference type="InterPro" id="IPR011538">
    <property type="entry name" value="Nuo51_FMN-bd"/>
</dbReference>
<keyword evidence="10" id="KW-1185">Reference proteome</keyword>
<dbReference type="SUPFAM" id="SSF140490">
    <property type="entry name" value="Nqo1C-terminal domain-like"/>
    <property type="match status" value="1"/>
</dbReference>
<gene>
    <name evidence="8" type="ORF">SAMN05444342_0405</name>
    <name evidence="7" type="ORF">ZOD2009_08828</name>
</gene>
<evidence type="ECO:0000256" key="1">
    <source>
        <dbReference type="ARBA" id="ARBA00007523"/>
    </source>
</evidence>
<dbReference type="Pfam" id="PF01512">
    <property type="entry name" value="Complex1_51K"/>
    <property type="match status" value="1"/>
</dbReference>
<dbReference type="Gene3D" id="1.20.1440.230">
    <property type="entry name" value="NADH-ubiquinone oxidoreductase 51kDa subunit, iron-sulphur binding domain"/>
    <property type="match status" value="1"/>
</dbReference>
<sequence length="517" mass="54786">MGTSDSPALDAPILRVSAGAGREDAEAVLDSARDAAETVAVANVGPVGIEELTPLVATTADGTTAFHANCTPQRARTLVESLEDGTVVEEGAHAVVSHGEEQATFPVPDDGPLSVGRRDVLERCGWVDPTTAEGYEEFVAAEAGAAPETVISRVETVGLLGRGRGDARMDEPVAEEWRTARETDGDPVVVVNAGETDDRNATDRTLLEADPVAVLDGATAVASAIGAEDIVVYCPESALGTRERVRKAMTAFNDTDAAEGVTIRTFAAPDMYIAAEPTMALEALEGNDRLEARLRPPSPGEHGLYGRPTIVHTPRTFAQVRRILRDPDAFDPDDADPGTRLLTVTGDVTAPATLELPTGGSLETVLEAVSVDSEFKMACVGGQFGGVTRSLDHTPSAPALTGARLGTDGVVELFDQSRCAVVTAGTRARFAEEENCGRCVPCREGSKQLTNLLRDIYSGEFKDDMLRELARTMRETSICYFGRSASRPVTTAMDEFEPEFHAHAEGRCPSGACEEVQ</sequence>
<evidence type="ECO:0000313" key="7">
    <source>
        <dbReference type="EMBL" id="EFW92399.1"/>
    </source>
</evidence>
<evidence type="ECO:0000313" key="8">
    <source>
        <dbReference type="EMBL" id="SHK05122.1"/>
    </source>
</evidence>
<reference evidence="8" key="3">
    <citation type="submission" date="2016-11" db="EMBL/GenBank/DDBJ databases">
        <authorList>
            <person name="Jaros S."/>
            <person name="Januszkiewicz K."/>
            <person name="Wedrychowicz H."/>
        </authorList>
    </citation>
    <scope>NUCLEOTIDE SEQUENCE [LARGE SCALE GENOMIC DNA]</scope>
    <source>
        <strain evidence="8">DX253</strain>
    </source>
</reference>
<dbReference type="OrthoDB" id="297477at2157"/>
<dbReference type="AlphaFoldDB" id="E7QSJ0"/>
<keyword evidence="2" id="KW-0004">4Fe-4S</keyword>
<dbReference type="Pfam" id="PF10589">
    <property type="entry name" value="NADH_4Fe-4S"/>
    <property type="match status" value="1"/>
</dbReference>
<evidence type="ECO:0000259" key="6">
    <source>
        <dbReference type="SMART" id="SM00928"/>
    </source>
</evidence>
<reference evidence="7 9" key="1">
    <citation type="journal article" date="2014" name="ISME J.">
        <title>Trehalose/2-sulfotrehalose biosynthesis and glycine-betaine uptake are widely spread mechanisms for osmoadaptation in the Halobacteriales.</title>
        <authorList>
            <person name="Youssef N.H."/>
            <person name="Savage-Ashlock K.N."/>
            <person name="McCully A.L."/>
            <person name="Luedtke B."/>
            <person name="Shaw E.I."/>
            <person name="Hoff W.D."/>
            <person name="Elshahed M.S."/>
        </authorList>
    </citation>
    <scope>NUCLEOTIDE SEQUENCE [LARGE SCALE GENOMIC DNA]</scope>
    <source>
        <strain evidence="7 9">DX253</strain>
    </source>
</reference>
<dbReference type="EMBL" id="AEMG01000007">
    <property type="protein sequence ID" value="EFW92399.1"/>
    <property type="molecule type" value="Genomic_DNA"/>
</dbReference>
<keyword evidence="4" id="KW-0408">Iron</keyword>
<dbReference type="Proteomes" id="UP000184203">
    <property type="component" value="Unassembled WGS sequence"/>
</dbReference>
<dbReference type="PANTHER" id="PTHR43578">
    <property type="entry name" value="NADH-QUINONE OXIDOREDUCTASE SUBUNIT F"/>
    <property type="match status" value="1"/>
</dbReference>
<dbReference type="GO" id="GO:0046872">
    <property type="term" value="F:metal ion binding"/>
    <property type="evidence" value="ECO:0007669"/>
    <property type="project" value="UniProtKB-KW"/>
</dbReference>
<dbReference type="SUPFAM" id="SSF142019">
    <property type="entry name" value="Nqo1 FMN-binding domain-like"/>
    <property type="match status" value="1"/>
</dbReference>
<dbReference type="InterPro" id="IPR037207">
    <property type="entry name" value="Nuop51_4Fe4S-bd_sf"/>
</dbReference>
<accession>E7QSJ0</accession>
<reference evidence="10" key="2">
    <citation type="submission" date="2016-11" db="EMBL/GenBank/DDBJ databases">
        <authorList>
            <person name="Varghese N."/>
            <person name="Submissions S."/>
        </authorList>
    </citation>
    <scope>NUCLEOTIDE SEQUENCE [LARGE SCALE GENOMIC DNA]</scope>
    <source>
        <strain evidence="10">DX253</strain>
    </source>
</reference>
<evidence type="ECO:0000256" key="3">
    <source>
        <dbReference type="ARBA" id="ARBA00022723"/>
    </source>
</evidence>
<feature type="domain" description="NADH-ubiquinone oxidoreductase 51kDa subunit iron-sulphur binding" evidence="6">
    <location>
        <begin position="421"/>
        <end position="466"/>
    </location>
</feature>
<evidence type="ECO:0000313" key="9">
    <source>
        <dbReference type="Proteomes" id="UP000003751"/>
    </source>
</evidence>
<dbReference type="SUPFAM" id="SSF142984">
    <property type="entry name" value="Nqo1 middle domain-like"/>
    <property type="match status" value="1"/>
</dbReference>
<protein>
    <submittedName>
        <fullName evidence="8">NADH-quinone oxidoreductase subunit F</fullName>
    </submittedName>
    <submittedName>
        <fullName evidence="7">Respiratory-chain NADH dehydrogenase domain 51 kDa subunit</fullName>
    </submittedName>
</protein>
<name>E7QSJ0_HALPU</name>
<dbReference type="InterPro" id="IPR019575">
    <property type="entry name" value="Nuop51_4Fe4S-bd"/>
</dbReference>
<dbReference type="Proteomes" id="UP000003751">
    <property type="component" value="Unassembled WGS sequence"/>
</dbReference>
<comment type="similarity">
    <text evidence="1">Belongs to the complex I 51 kDa subunit family.</text>
</comment>
<keyword evidence="3" id="KW-0479">Metal-binding</keyword>
<dbReference type="Gene3D" id="3.40.50.11540">
    <property type="entry name" value="NADH-ubiquinone oxidoreductase 51kDa subunit"/>
    <property type="match status" value="1"/>
</dbReference>
<evidence type="ECO:0000313" key="10">
    <source>
        <dbReference type="Proteomes" id="UP000184203"/>
    </source>
</evidence>
<dbReference type="SMART" id="SM00928">
    <property type="entry name" value="NADH_4Fe-4S"/>
    <property type="match status" value="1"/>
</dbReference>
<dbReference type="Gene3D" id="3.10.20.600">
    <property type="match status" value="1"/>
</dbReference>
<dbReference type="RefSeq" id="WP_007978968.1">
    <property type="nucleotide sequence ID" value="NZ_AEMG01000007.1"/>
</dbReference>
<evidence type="ECO:0000256" key="5">
    <source>
        <dbReference type="ARBA" id="ARBA00023014"/>
    </source>
</evidence>
<keyword evidence="5" id="KW-0411">Iron-sulfur</keyword>
<dbReference type="STRING" id="797209.GCA_000376445_00533"/>
<dbReference type="eggNOG" id="arCOG04537">
    <property type="taxonomic scope" value="Archaea"/>
</dbReference>
<dbReference type="InterPro" id="IPR037225">
    <property type="entry name" value="Nuo51_FMN-bd_sf"/>
</dbReference>
<dbReference type="EMBL" id="FRAN01000001">
    <property type="protein sequence ID" value="SHK05122.1"/>
    <property type="molecule type" value="Genomic_DNA"/>
</dbReference>
<evidence type="ECO:0000256" key="2">
    <source>
        <dbReference type="ARBA" id="ARBA00022485"/>
    </source>
</evidence>
<proteinExistence type="inferred from homology"/>
<evidence type="ECO:0000256" key="4">
    <source>
        <dbReference type="ARBA" id="ARBA00023004"/>
    </source>
</evidence>